<dbReference type="AlphaFoldDB" id="A0A839SMI0"/>
<dbReference type="SUPFAM" id="SSF53474">
    <property type="entry name" value="alpha/beta-Hydrolases"/>
    <property type="match status" value="1"/>
</dbReference>
<dbReference type="PANTHER" id="PTHR46623">
    <property type="entry name" value="CARBOXYMETHYLENEBUTENOLIDASE-RELATED"/>
    <property type="match status" value="1"/>
</dbReference>
<dbReference type="GO" id="GO:0008806">
    <property type="term" value="F:carboxymethylenebutenolidase activity"/>
    <property type="evidence" value="ECO:0007669"/>
    <property type="project" value="UniProtKB-EC"/>
</dbReference>
<proteinExistence type="predicted"/>
<dbReference type="PANTHER" id="PTHR46623:SF6">
    <property type="entry name" value="ALPHA_BETA-HYDROLASES SUPERFAMILY PROTEIN"/>
    <property type="match status" value="1"/>
</dbReference>
<accession>A0A839SMI0</accession>
<organism evidence="2 3">
    <name type="scientific">Limibacillus halophilus</name>
    <dbReference type="NCBI Taxonomy" id="1579333"/>
    <lineage>
        <taxon>Bacteria</taxon>
        <taxon>Pseudomonadati</taxon>
        <taxon>Pseudomonadota</taxon>
        <taxon>Alphaproteobacteria</taxon>
        <taxon>Rhodospirillales</taxon>
        <taxon>Rhodovibrionaceae</taxon>
        <taxon>Limibacillus</taxon>
    </lineage>
</organism>
<evidence type="ECO:0000313" key="3">
    <source>
        <dbReference type="Proteomes" id="UP000581135"/>
    </source>
</evidence>
<dbReference type="EC" id="3.1.1.45" evidence="2"/>
<gene>
    <name evidence="2" type="ORF">FHR98_000296</name>
</gene>
<protein>
    <submittedName>
        <fullName evidence="2">Carboxymethylenebutenolidase</fullName>
        <ecNumber evidence="2">3.1.1.45</ecNumber>
    </submittedName>
</protein>
<dbReference type="Pfam" id="PF01738">
    <property type="entry name" value="DLH"/>
    <property type="match status" value="1"/>
</dbReference>
<comment type="caution">
    <text evidence="2">The sequence shown here is derived from an EMBL/GenBank/DDBJ whole genome shotgun (WGS) entry which is preliminary data.</text>
</comment>
<keyword evidence="2" id="KW-0378">Hydrolase</keyword>
<dbReference type="EMBL" id="JACHXA010000001">
    <property type="protein sequence ID" value="MBB3064031.1"/>
    <property type="molecule type" value="Genomic_DNA"/>
</dbReference>
<reference evidence="2 3" key="1">
    <citation type="submission" date="2020-08" db="EMBL/GenBank/DDBJ databases">
        <title>Genomic Encyclopedia of Type Strains, Phase III (KMG-III): the genomes of soil and plant-associated and newly described type strains.</title>
        <authorList>
            <person name="Whitman W."/>
        </authorList>
    </citation>
    <scope>NUCLEOTIDE SEQUENCE [LARGE SCALE GENOMIC DNA]</scope>
    <source>
        <strain evidence="2 3">CECT 8803</strain>
    </source>
</reference>
<dbReference type="InterPro" id="IPR051049">
    <property type="entry name" value="Dienelactone_hydrolase-like"/>
</dbReference>
<dbReference type="InterPro" id="IPR002925">
    <property type="entry name" value="Dienelactn_hydro"/>
</dbReference>
<dbReference type="RefSeq" id="WP_183414849.1">
    <property type="nucleotide sequence ID" value="NZ_JACHXA010000001.1"/>
</dbReference>
<name>A0A839SMI0_9PROT</name>
<dbReference type="Gene3D" id="3.40.50.1820">
    <property type="entry name" value="alpha/beta hydrolase"/>
    <property type="match status" value="1"/>
</dbReference>
<evidence type="ECO:0000313" key="2">
    <source>
        <dbReference type="EMBL" id="MBB3064031.1"/>
    </source>
</evidence>
<dbReference type="InterPro" id="IPR029058">
    <property type="entry name" value="AB_hydrolase_fold"/>
</dbReference>
<evidence type="ECO:0000259" key="1">
    <source>
        <dbReference type="Pfam" id="PF01738"/>
    </source>
</evidence>
<feature type="domain" description="Dienelactone hydrolase" evidence="1">
    <location>
        <begin position="13"/>
        <end position="228"/>
    </location>
</feature>
<sequence>MTKMTVSCPDGAFSAYLALPTKTPAPAILVIQEIFGVNRVMRDICDNLAAQGYIACCPDLFWRIEPEVDITDKTEAEWNKAFELFGKFDPDKGTEDLKATLASLRDHPASTGKVGSVGYCLGGKMAFLMAARSDADCNVSYYGVGLDELLGEAGSISKPLLMHMASEDQFVPKDAQVKIREGLKGHPNVTLHVYEGNDHAFAREGGAHYDAQAAAAANARTAAFFKQQLS</sequence>
<keyword evidence="3" id="KW-1185">Reference proteome</keyword>
<dbReference type="Proteomes" id="UP000581135">
    <property type="component" value="Unassembled WGS sequence"/>
</dbReference>